<dbReference type="InterPro" id="IPR042201">
    <property type="entry name" value="FH2_Formin_sf"/>
</dbReference>
<dbReference type="AlphaFoldDB" id="A0A7J7I364"/>
<dbReference type="PANTHER" id="PTHR45733">
    <property type="entry name" value="FORMIN-J"/>
    <property type="match status" value="1"/>
</dbReference>
<gene>
    <name evidence="2" type="ORF">HYC85_006121</name>
</gene>
<dbReference type="Gene3D" id="1.20.58.2220">
    <property type="entry name" value="Formin, FH2 domain"/>
    <property type="match status" value="1"/>
</dbReference>
<dbReference type="SUPFAM" id="SSF101447">
    <property type="entry name" value="Formin homology 2 domain (FH2 domain)"/>
    <property type="match status" value="1"/>
</dbReference>
<accession>A0A7J7I364</accession>
<evidence type="ECO:0000313" key="3">
    <source>
        <dbReference type="Proteomes" id="UP000593564"/>
    </source>
</evidence>
<protein>
    <submittedName>
        <fullName evidence="2">Uncharacterized protein</fullName>
    </submittedName>
</protein>
<comment type="caution">
    <text evidence="2">The sequence shown here is derived from an EMBL/GenBank/DDBJ whole genome shotgun (WGS) entry which is preliminary data.</text>
</comment>
<name>A0A7J7I364_CAMSI</name>
<reference evidence="3" key="1">
    <citation type="journal article" date="2020" name="Nat. Commun.">
        <title>Genome assembly of wild tea tree DASZ reveals pedigree and selection history of tea varieties.</title>
        <authorList>
            <person name="Zhang W."/>
            <person name="Zhang Y."/>
            <person name="Qiu H."/>
            <person name="Guo Y."/>
            <person name="Wan H."/>
            <person name="Zhang X."/>
            <person name="Scossa F."/>
            <person name="Alseekh S."/>
            <person name="Zhang Q."/>
            <person name="Wang P."/>
            <person name="Xu L."/>
            <person name="Schmidt M.H."/>
            <person name="Jia X."/>
            <person name="Li D."/>
            <person name="Zhu A."/>
            <person name="Guo F."/>
            <person name="Chen W."/>
            <person name="Ni D."/>
            <person name="Usadel B."/>
            <person name="Fernie A.R."/>
            <person name="Wen W."/>
        </authorList>
    </citation>
    <scope>NUCLEOTIDE SEQUENCE [LARGE SCALE GENOMIC DNA]</scope>
    <source>
        <strain evidence="3">cv. G240</strain>
    </source>
</reference>
<sequence>MQAVSKDLEKVKQELTASKNDGAISTGFQKVGDILGTQDLCWIFIDVYNSSLMTNLALKNFLDTTEAEVRSLVSLYSEVVIDTFILQGRSADSLSQYFGKDPTRYPETIMINKLCSTCLKHVTQILAFFVKMFNKAHDENEQQADAEKKKLEKEAMKKLTTTQSANDRSKPNFRIQKHAP</sequence>
<dbReference type="InterPro" id="IPR051144">
    <property type="entry name" value="Formin_homology_domain"/>
</dbReference>
<dbReference type="Proteomes" id="UP000593564">
    <property type="component" value="Unassembled WGS sequence"/>
</dbReference>
<evidence type="ECO:0000313" key="2">
    <source>
        <dbReference type="EMBL" id="KAF5958896.1"/>
    </source>
</evidence>
<evidence type="ECO:0000256" key="1">
    <source>
        <dbReference type="SAM" id="MobiDB-lite"/>
    </source>
</evidence>
<dbReference type="PANTHER" id="PTHR45733:SF17">
    <property type="entry name" value="FORMIN-LIKE PROTEIN 14"/>
    <property type="match status" value="1"/>
</dbReference>
<feature type="region of interest" description="Disordered" evidence="1">
    <location>
        <begin position="141"/>
        <end position="180"/>
    </location>
</feature>
<reference evidence="2 3" key="2">
    <citation type="submission" date="2020-07" db="EMBL/GenBank/DDBJ databases">
        <title>Genome assembly of wild tea tree DASZ reveals pedigree and selection history of tea varieties.</title>
        <authorList>
            <person name="Zhang W."/>
        </authorList>
    </citation>
    <scope>NUCLEOTIDE SEQUENCE [LARGE SCALE GENOMIC DNA]</scope>
    <source>
        <strain evidence="3">cv. G240</strain>
        <tissue evidence="2">Leaf</tissue>
    </source>
</reference>
<feature type="compositionally biased region" description="Basic and acidic residues" evidence="1">
    <location>
        <begin position="141"/>
        <end position="157"/>
    </location>
</feature>
<proteinExistence type="predicted"/>
<keyword evidence="3" id="KW-1185">Reference proteome</keyword>
<organism evidence="2 3">
    <name type="scientific">Camellia sinensis</name>
    <name type="common">Tea plant</name>
    <name type="synonym">Thea sinensis</name>
    <dbReference type="NCBI Taxonomy" id="4442"/>
    <lineage>
        <taxon>Eukaryota</taxon>
        <taxon>Viridiplantae</taxon>
        <taxon>Streptophyta</taxon>
        <taxon>Embryophyta</taxon>
        <taxon>Tracheophyta</taxon>
        <taxon>Spermatophyta</taxon>
        <taxon>Magnoliopsida</taxon>
        <taxon>eudicotyledons</taxon>
        <taxon>Gunneridae</taxon>
        <taxon>Pentapetalae</taxon>
        <taxon>asterids</taxon>
        <taxon>Ericales</taxon>
        <taxon>Theaceae</taxon>
        <taxon>Camellia</taxon>
    </lineage>
</organism>
<dbReference type="EMBL" id="JACBKZ010000002">
    <property type="protein sequence ID" value="KAF5958896.1"/>
    <property type="molecule type" value="Genomic_DNA"/>
</dbReference>